<dbReference type="NCBIfam" id="NF041359">
    <property type="entry name" value="GntG_guanitoxin"/>
    <property type="match status" value="1"/>
</dbReference>
<evidence type="ECO:0000256" key="5">
    <source>
        <dbReference type="PIRSR" id="PIRSR017617-1"/>
    </source>
</evidence>
<dbReference type="FunFam" id="3.40.640.10:FF:000030">
    <property type="entry name" value="Low-specificity L-threonine aldolase"/>
    <property type="match status" value="1"/>
</dbReference>
<feature type="domain" description="Aromatic amino acid beta-eliminating lyase/threonine aldolase" evidence="6">
    <location>
        <begin position="10"/>
        <end position="296"/>
    </location>
</feature>
<dbReference type="Gene3D" id="3.40.640.10">
    <property type="entry name" value="Type I PLP-dependent aspartate aminotransferase-like (Major domain)"/>
    <property type="match status" value="1"/>
</dbReference>
<dbReference type="Pfam" id="PF01212">
    <property type="entry name" value="Beta_elim_lyase"/>
    <property type="match status" value="1"/>
</dbReference>
<keyword evidence="8" id="KW-1185">Reference proteome</keyword>
<evidence type="ECO:0000313" key="8">
    <source>
        <dbReference type="Proteomes" id="UP001472866"/>
    </source>
</evidence>
<dbReference type="AlphaFoldDB" id="A0AAX4P3Z5"/>
<feature type="modified residue" description="N6-(pyridoxal phosphate)lysine" evidence="5">
    <location>
        <position position="209"/>
    </location>
</feature>
<organism evidence="7 8">
    <name type="scientific">Chloropicon roscoffensis</name>
    <dbReference type="NCBI Taxonomy" id="1461544"/>
    <lineage>
        <taxon>Eukaryota</taxon>
        <taxon>Viridiplantae</taxon>
        <taxon>Chlorophyta</taxon>
        <taxon>Chloropicophyceae</taxon>
        <taxon>Chloropicales</taxon>
        <taxon>Chloropicaceae</taxon>
        <taxon>Chloropicon</taxon>
    </lineage>
</organism>
<dbReference type="InterPro" id="IPR001597">
    <property type="entry name" value="ArAA_b-elim_lyase/Thr_aldolase"/>
</dbReference>
<accession>A0AAX4P3Z5</accession>
<evidence type="ECO:0000256" key="3">
    <source>
        <dbReference type="ARBA" id="ARBA00022898"/>
    </source>
</evidence>
<dbReference type="InterPro" id="IPR015421">
    <property type="entry name" value="PyrdxlP-dep_Trfase_major"/>
</dbReference>
<reference evidence="7 8" key="1">
    <citation type="submission" date="2024-03" db="EMBL/GenBank/DDBJ databases">
        <title>Complete genome sequence of the green alga Chloropicon roscoffensis RCC1871.</title>
        <authorList>
            <person name="Lemieux C."/>
            <person name="Pombert J.-F."/>
            <person name="Otis C."/>
            <person name="Turmel M."/>
        </authorList>
    </citation>
    <scope>NUCLEOTIDE SEQUENCE [LARGE SCALE GENOMIC DNA]</scope>
    <source>
        <strain evidence="7 8">RCC1871</strain>
    </source>
</reference>
<dbReference type="InterPro" id="IPR015422">
    <property type="entry name" value="PyrdxlP-dep_Trfase_small"/>
</dbReference>
<dbReference type="InterPro" id="IPR023603">
    <property type="entry name" value="Low_specificity_L-TA-like"/>
</dbReference>
<dbReference type="EMBL" id="CP151503">
    <property type="protein sequence ID" value="WZN61090.1"/>
    <property type="molecule type" value="Genomic_DNA"/>
</dbReference>
<evidence type="ECO:0000259" key="6">
    <source>
        <dbReference type="Pfam" id="PF01212"/>
    </source>
</evidence>
<dbReference type="SUPFAM" id="SSF53383">
    <property type="entry name" value="PLP-dependent transferases"/>
    <property type="match status" value="1"/>
</dbReference>
<dbReference type="PANTHER" id="PTHR48097">
    <property type="entry name" value="L-THREONINE ALDOLASE-RELATED"/>
    <property type="match status" value="1"/>
</dbReference>
<dbReference type="FunFam" id="3.90.1150.10:FF:000041">
    <property type="entry name" value="Low-specificity L-threonine aldolase"/>
    <property type="match status" value="1"/>
</dbReference>
<dbReference type="GO" id="GO:0008732">
    <property type="term" value="F:L-allo-threonine aldolase activity"/>
    <property type="evidence" value="ECO:0007669"/>
    <property type="project" value="TreeGrafter"/>
</dbReference>
<protein>
    <submittedName>
        <fullName evidence="7">Low-specificity L-threonine aldolase</fullName>
    </submittedName>
</protein>
<dbReference type="PANTHER" id="PTHR48097:SF9">
    <property type="entry name" value="L-THREONINE ALDOLASE"/>
    <property type="match status" value="1"/>
</dbReference>
<evidence type="ECO:0000256" key="1">
    <source>
        <dbReference type="ARBA" id="ARBA00001933"/>
    </source>
</evidence>
<comment type="cofactor">
    <cofactor evidence="1">
        <name>pyridoxal 5'-phosphate</name>
        <dbReference type="ChEBI" id="CHEBI:597326"/>
    </cofactor>
</comment>
<dbReference type="PIRSF" id="PIRSF017617">
    <property type="entry name" value="Thr_aldolase"/>
    <property type="match status" value="1"/>
</dbReference>
<dbReference type="GO" id="GO:0006567">
    <property type="term" value="P:L-threonine catabolic process"/>
    <property type="evidence" value="ECO:0007669"/>
    <property type="project" value="TreeGrafter"/>
</dbReference>
<evidence type="ECO:0000256" key="4">
    <source>
        <dbReference type="ARBA" id="ARBA00023239"/>
    </source>
</evidence>
<dbReference type="GO" id="GO:0006545">
    <property type="term" value="P:glycine biosynthetic process"/>
    <property type="evidence" value="ECO:0007669"/>
    <property type="project" value="TreeGrafter"/>
</dbReference>
<comment type="similarity">
    <text evidence="2">Belongs to the threonine aldolase family.</text>
</comment>
<keyword evidence="4" id="KW-0456">Lyase</keyword>
<dbReference type="InterPro" id="IPR015424">
    <property type="entry name" value="PyrdxlP-dep_Trfase"/>
</dbReference>
<dbReference type="Proteomes" id="UP001472866">
    <property type="component" value="Chromosome 03"/>
</dbReference>
<name>A0AAX4P3Z5_9CHLO</name>
<gene>
    <name evidence="7" type="ORF">HKI87_03g26240</name>
</gene>
<dbReference type="GO" id="GO:0005829">
    <property type="term" value="C:cytosol"/>
    <property type="evidence" value="ECO:0007669"/>
    <property type="project" value="TreeGrafter"/>
</dbReference>
<evidence type="ECO:0000313" key="7">
    <source>
        <dbReference type="EMBL" id="WZN61090.1"/>
    </source>
</evidence>
<keyword evidence="3" id="KW-0663">Pyridoxal phosphate</keyword>
<sequence>MGVEDGGRVDLRSDTVTMPTEEMLAAISSVTRFGDDGWGDDETVKLLEAEAAAMFQKEAGLFTPTGIMANLISVLCHCEKRGSEAIVGSLSHLCLYEQGGMATVGGVHSRQLPNNSDGTIDLGDIESAIRADDPHFPRTRLICLENTHNHCGGRVLSLSYMRRVREIALANGIPTHLDGARVMNACAKLGCKPAEIGEHFDTVSFCLSKSLGAPIGSVIVGNAEFIARCHRLRKCLGGQLRQVAVLAAPGLIALKRMPSRLSEDHDQAKRLAEGISKIEGLEVDLGTVETNMVMVNVSACCESAEAAVAALKEVNVLTGIMGKGILRLVTHHHIREAQVQKAVEAFARLAASRPANGNGAHA</sequence>
<evidence type="ECO:0000256" key="2">
    <source>
        <dbReference type="ARBA" id="ARBA00006966"/>
    </source>
</evidence>
<dbReference type="Gene3D" id="3.90.1150.10">
    <property type="entry name" value="Aspartate Aminotransferase, domain 1"/>
    <property type="match status" value="1"/>
</dbReference>
<proteinExistence type="inferred from homology"/>